<sequence>MWASAVIGSWLVPATASSIAICVIPSLSVRSHTPAFKGEASGVAVGFCDGSGNGFFDTQPDDQLERWELPVDNGSHLHVHWRPARQACGMNVSEYVVSFSSSMPLLDTAANFFGGFPQDVCAAESKARRSVAIDGEADLQSACSPYPRACSTPRTSVVPIPRALRALARFDIEVSIRAWGALRPAGRAAGPSRKVTFWCHKYRRAGRAPAREHTRRRWRWLQWLERAWPRRRALPTARVDSRPSSLPDEETSRTQVVGGTLIVGAVAAVYLLSRSRSPWMRE</sequence>
<evidence type="ECO:0000256" key="1">
    <source>
        <dbReference type="SAM" id="SignalP"/>
    </source>
</evidence>
<evidence type="ECO:0000313" key="3">
    <source>
        <dbReference type="Proteomes" id="UP001515480"/>
    </source>
</evidence>
<dbReference type="AlphaFoldDB" id="A0AB34J1L3"/>
<accession>A0AB34J1L3</accession>
<comment type="caution">
    <text evidence="2">The sequence shown here is derived from an EMBL/GenBank/DDBJ whole genome shotgun (WGS) entry which is preliminary data.</text>
</comment>
<dbReference type="EMBL" id="JBGBPQ010000014">
    <property type="protein sequence ID" value="KAL1511543.1"/>
    <property type="molecule type" value="Genomic_DNA"/>
</dbReference>
<proteinExistence type="predicted"/>
<reference evidence="2 3" key="1">
    <citation type="journal article" date="2024" name="Science">
        <title>Giant polyketide synthase enzymes in the biosynthesis of giant marine polyether toxins.</title>
        <authorList>
            <person name="Fallon T.R."/>
            <person name="Shende V.V."/>
            <person name="Wierzbicki I.H."/>
            <person name="Pendleton A.L."/>
            <person name="Watervoot N.F."/>
            <person name="Auber R.P."/>
            <person name="Gonzalez D.J."/>
            <person name="Wisecaver J.H."/>
            <person name="Moore B.S."/>
        </authorList>
    </citation>
    <scope>NUCLEOTIDE SEQUENCE [LARGE SCALE GENOMIC DNA]</scope>
    <source>
        <strain evidence="2 3">12B1</strain>
    </source>
</reference>
<feature type="signal peptide" evidence="1">
    <location>
        <begin position="1"/>
        <end position="16"/>
    </location>
</feature>
<keyword evidence="3" id="KW-1185">Reference proteome</keyword>
<evidence type="ECO:0000313" key="2">
    <source>
        <dbReference type="EMBL" id="KAL1511543.1"/>
    </source>
</evidence>
<name>A0AB34J1L3_PRYPA</name>
<feature type="chain" id="PRO_5044250878" evidence="1">
    <location>
        <begin position="17"/>
        <end position="282"/>
    </location>
</feature>
<organism evidence="2 3">
    <name type="scientific">Prymnesium parvum</name>
    <name type="common">Toxic golden alga</name>
    <dbReference type="NCBI Taxonomy" id="97485"/>
    <lineage>
        <taxon>Eukaryota</taxon>
        <taxon>Haptista</taxon>
        <taxon>Haptophyta</taxon>
        <taxon>Prymnesiophyceae</taxon>
        <taxon>Prymnesiales</taxon>
        <taxon>Prymnesiaceae</taxon>
        <taxon>Prymnesium</taxon>
    </lineage>
</organism>
<protein>
    <submittedName>
        <fullName evidence="2">Uncharacterized protein</fullName>
    </submittedName>
</protein>
<dbReference type="Proteomes" id="UP001515480">
    <property type="component" value="Unassembled WGS sequence"/>
</dbReference>
<gene>
    <name evidence="2" type="ORF">AB1Y20_006337</name>
</gene>
<keyword evidence="1" id="KW-0732">Signal</keyword>